<organism evidence="1 2">
    <name type="scientific">Triparma verrucosa</name>
    <dbReference type="NCBI Taxonomy" id="1606542"/>
    <lineage>
        <taxon>Eukaryota</taxon>
        <taxon>Sar</taxon>
        <taxon>Stramenopiles</taxon>
        <taxon>Ochrophyta</taxon>
        <taxon>Bolidophyceae</taxon>
        <taxon>Parmales</taxon>
        <taxon>Triparmaceae</taxon>
        <taxon>Triparma</taxon>
    </lineage>
</organism>
<name>A0A9W7BVY1_9STRA</name>
<evidence type="ECO:0000313" key="1">
    <source>
        <dbReference type="EMBL" id="GMH95431.1"/>
    </source>
</evidence>
<protein>
    <submittedName>
        <fullName evidence="1">Uncharacterized protein</fullName>
    </submittedName>
</protein>
<proteinExistence type="predicted"/>
<reference evidence="2" key="1">
    <citation type="journal article" date="2023" name="Commun. Biol.">
        <title>Genome analysis of Parmales, the sister group of diatoms, reveals the evolutionary specialization of diatoms from phago-mixotrophs to photoautotrophs.</title>
        <authorList>
            <person name="Ban H."/>
            <person name="Sato S."/>
            <person name="Yoshikawa S."/>
            <person name="Yamada K."/>
            <person name="Nakamura Y."/>
            <person name="Ichinomiya M."/>
            <person name="Sato N."/>
            <person name="Blanc-Mathieu R."/>
            <person name="Endo H."/>
            <person name="Kuwata A."/>
            <person name="Ogata H."/>
        </authorList>
    </citation>
    <scope>NUCLEOTIDE SEQUENCE [LARGE SCALE GENOMIC DNA]</scope>
    <source>
        <strain evidence="2">NIES 3699</strain>
    </source>
</reference>
<evidence type="ECO:0000313" key="2">
    <source>
        <dbReference type="Proteomes" id="UP001165160"/>
    </source>
</evidence>
<dbReference type="Proteomes" id="UP001165160">
    <property type="component" value="Unassembled WGS sequence"/>
</dbReference>
<accession>A0A9W7BVY1</accession>
<gene>
    <name evidence="1" type="ORF">TrVE_jg2505</name>
</gene>
<keyword evidence="2" id="KW-1185">Reference proteome</keyword>
<sequence length="70" mass="8120">MPYALRIEVGGRRLYLISKKGLKVVINDVTEFRKELPSFSKTHIFRGSVFWGKDGTSYFRKRIVSTFCTS</sequence>
<comment type="caution">
    <text evidence="1">The sequence shown here is derived from an EMBL/GenBank/DDBJ whole genome shotgun (WGS) entry which is preliminary data.</text>
</comment>
<dbReference type="EMBL" id="BRXX01000167">
    <property type="protein sequence ID" value="GMH95431.1"/>
    <property type="molecule type" value="Genomic_DNA"/>
</dbReference>
<dbReference type="AlphaFoldDB" id="A0A9W7BVY1"/>